<gene>
    <name evidence="2" type="ORF">H8S00_00270</name>
</gene>
<reference evidence="2 3" key="1">
    <citation type="submission" date="2020-08" db="EMBL/GenBank/DDBJ databases">
        <title>Genome public.</title>
        <authorList>
            <person name="Liu C."/>
            <person name="Sun Q."/>
        </authorList>
    </citation>
    <scope>NUCLEOTIDE SEQUENCE [LARGE SCALE GENOMIC DNA]</scope>
    <source>
        <strain evidence="2 3">BX4</strain>
    </source>
</reference>
<keyword evidence="3" id="KW-1185">Reference proteome</keyword>
<dbReference type="EMBL" id="JACOOZ010000001">
    <property type="protein sequence ID" value="MBC5666435.1"/>
    <property type="molecule type" value="Genomic_DNA"/>
</dbReference>
<evidence type="ECO:0000313" key="2">
    <source>
        <dbReference type="EMBL" id="MBC5666435.1"/>
    </source>
</evidence>
<protein>
    <submittedName>
        <fullName evidence="2">Uncharacterized protein</fullName>
    </submittedName>
</protein>
<dbReference type="SUPFAM" id="SSF49785">
    <property type="entry name" value="Galactose-binding domain-like"/>
    <property type="match status" value="1"/>
</dbReference>
<dbReference type="Proteomes" id="UP000597877">
    <property type="component" value="Unassembled WGS sequence"/>
</dbReference>
<evidence type="ECO:0000313" key="3">
    <source>
        <dbReference type="Proteomes" id="UP000597877"/>
    </source>
</evidence>
<sequence>MRKSIFQKMSAVFLSMTLVVGMAASVPAAVKKGTDISASKAWQSFSVQTGEDKNEWKNALIKDGQKYDNKENVFKSYTENASMKTKTPKSFLMDIVSTGSSAQWGPSKKVDDLGNVVWEAKMSNPWGVTATKIVNIEKGRTYTISFKIKSTLENEIKKTQNVPGKYYYETKDKKGKTIVHYTTSVVKKNGKTVDKATGNPVSHVGTVVGTGVMNYVKHVHFKAYRNNEKDGDPALTLQNVKATYNGKSVYSKKGDYTFIALDSRNKDYVTVTANVTIPGDSLAYKQSTMGFKFAFGSFTMEYPNENDMSGTIDVQDFKVVAGSDVPKATKVSKATAKAKKGTMKVSLKKAKGAKGYEVQYFTSYSKSSKSYSGKKTVKAKKNVVTIKNKKKFKAKKTIYVRARYYKTVNGKKAYSVWSAIKKVKVK</sequence>
<dbReference type="InterPro" id="IPR008979">
    <property type="entry name" value="Galactose-bd-like_sf"/>
</dbReference>
<keyword evidence="1" id="KW-0732">Signal</keyword>
<dbReference type="RefSeq" id="WP_186839767.1">
    <property type="nucleotide sequence ID" value="NZ_JACOOZ010000001.1"/>
</dbReference>
<organism evidence="2 3">
    <name type="scientific">Eubacterium segne</name>
    <dbReference type="NCBI Taxonomy" id="2763045"/>
    <lineage>
        <taxon>Bacteria</taxon>
        <taxon>Bacillati</taxon>
        <taxon>Bacillota</taxon>
        <taxon>Clostridia</taxon>
        <taxon>Eubacteriales</taxon>
        <taxon>Eubacteriaceae</taxon>
        <taxon>Eubacterium</taxon>
    </lineage>
</organism>
<feature type="signal peptide" evidence="1">
    <location>
        <begin position="1"/>
        <end position="28"/>
    </location>
</feature>
<accession>A0ABR7F118</accession>
<evidence type="ECO:0000256" key="1">
    <source>
        <dbReference type="SAM" id="SignalP"/>
    </source>
</evidence>
<comment type="caution">
    <text evidence="2">The sequence shown here is derived from an EMBL/GenBank/DDBJ whole genome shotgun (WGS) entry which is preliminary data.</text>
</comment>
<name>A0ABR7F118_9FIRM</name>
<proteinExistence type="predicted"/>
<feature type="chain" id="PRO_5045131140" evidence="1">
    <location>
        <begin position="29"/>
        <end position="426"/>
    </location>
</feature>